<reference evidence="1 2" key="1">
    <citation type="journal article" date="2012" name="J. Bacteriol.">
        <title>Genome sequence of the cycloprodigiosin-producing bacterial strain Pseudoalteromonas rubra ATCC 29570(T).</title>
        <authorList>
            <person name="Xie B.B."/>
            <person name="Shu Y.L."/>
            <person name="Qin Q.L."/>
            <person name="Rong J.C."/>
            <person name="Zhang X.Y."/>
            <person name="Chen X.L."/>
            <person name="Zhou B.C."/>
            <person name="Zhang Y.Z."/>
        </authorList>
    </citation>
    <scope>NUCLEOTIDE SEQUENCE [LARGE SCALE GENOMIC DNA]</scope>
    <source>
        <strain evidence="1 2">DSM 6842</strain>
    </source>
</reference>
<name>A0A8T0CA90_9GAMM</name>
<accession>A0A8T0CA90</accession>
<comment type="caution">
    <text evidence="1">The sequence shown here is derived from an EMBL/GenBank/DDBJ whole genome shotgun (WGS) entry which is preliminary data.</text>
</comment>
<proteinExistence type="predicted"/>
<dbReference type="Proteomes" id="UP000016480">
    <property type="component" value="Unassembled WGS sequence"/>
</dbReference>
<evidence type="ECO:0000313" key="2">
    <source>
        <dbReference type="Proteomes" id="UP000016480"/>
    </source>
</evidence>
<sequence>MSNYSESVIKVKIDSAMKKTEIKKTIQNYGFKKGPSVDSSLIYFYSVDERYSIGIIVSNHKVGEEPRIQYGIYDKKLAKIRSEVSGFSLAEDYCLTILHPLNYRVLRDGRVLPIEQVFDEKFFRAFIESFIEKKDELVEQYVASLNSFNYPEPLIPEENFFEALTKNQGVYFGFMFKLSNGERVTLDDIEVQRDELRKTYGLKGFIKRDLALLESYIQSNKDSCLG</sequence>
<protein>
    <submittedName>
        <fullName evidence="1">Uncharacterized protein</fullName>
    </submittedName>
</protein>
<gene>
    <name evidence="1" type="ORF">PRUB_a5343</name>
</gene>
<dbReference type="EMBL" id="AHCD03000029">
    <property type="protein sequence ID" value="KAF7787657.1"/>
    <property type="molecule type" value="Genomic_DNA"/>
</dbReference>
<dbReference type="AlphaFoldDB" id="A0A8T0CA90"/>
<organism evidence="1 2">
    <name type="scientific">Pseudoalteromonas rubra</name>
    <dbReference type="NCBI Taxonomy" id="43658"/>
    <lineage>
        <taxon>Bacteria</taxon>
        <taxon>Pseudomonadati</taxon>
        <taxon>Pseudomonadota</taxon>
        <taxon>Gammaproteobacteria</taxon>
        <taxon>Alteromonadales</taxon>
        <taxon>Pseudoalteromonadaceae</taxon>
        <taxon>Pseudoalteromonas</taxon>
    </lineage>
</organism>
<evidence type="ECO:0000313" key="1">
    <source>
        <dbReference type="EMBL" id="KAF7787657.1"/>
    </source>
</evidence>